<dbReference type="Pfam" id="PF01636">
    <property type="entry name" value="APH"/>
    <property type="match status" value="1"/>
</dbReference>
<organism evidence="2 3">
    <name type="scientific">Streptomyces roseoverticillatus</name>
    <dbReference type="NCBI Taxonomy" id="66429"/>
    <lineage>
        <taxon>Bacteria</taxon>
        <taxon>Bacillati</taxon>
        <taxon>Actinomycetota</taxon>
        <taxon>Actinomycetes</taxon>
        <taxon>Kitasatosporales</taxon>
        <taxon>Streptomycetaceae</taxon>
        <taxon>Streptomyces</taxon>
    </lineage>
</organism>
<protein>
    <submittedName>
        <fullName evidence="2">Phosphotransferase</fullName>
    </submittedName>
</protein>
<dbReference type="InterPro" id="IPR002575">
    <property type="entry name" value="Aminoglycoside_PTrfase"/>
</dbReference>
<dbReference type="Proteomes" id="UP001552479">
    <property type="component" value="Unassembled WGS sequence"/>
</dbReference>
<keyword evidence="3" id="KW-1185">Reference proteome</keyword>
<dbReference type="Gene3D" id="3.90.1200.10">
    <property type="match status" value="1"/>
</dbReference>
<feature type="domain" description="Aminoglycoside phosphotransferase" evidence="1">
    <location>
        <begin position="145"/>
        <end position="260"/>
    </location>
</feature>
<gene>
    <name evidence="2" type="ORF">AB0L03_16085</name>
</gene>
<evidence type="ECO:0000313" key="2">
    <source>
        <dbReference type="EMBL" id="MEV4924340.1"/>
    </source>
</evidence>
<reference evidence="2 3" key="1">
    <citation type="submission" date="2024-06" db="EMBL/GenBank/DDBJ databases">
        <title>The Natural Products Discovery Center: Release of the First 8490 Sequenced Strains for Exploring Actinobacteria Biosynthetic Diversity.</title>
        <authorList>
            <person name="Kalkreuter E."/>
            <person name="Kautsar S.A."/>
            <person name="Yang D."/>
            <person name="Bader C.D."/>
            <person name="Teijaro C.N."/>
            <person name="Fluegel L."/>
            <person name="Davis C.M."/>
            <person name="Simpson J.R."/>
            <person name="Lauterbach L."/>
            <person name="Steele A.D."/>
            <person name="Gui C."/>
            <person name="Meng S."/>
            <person name="Li G."/>
            <person name="Viehrig K."/>
            <person name="Ye F."/>
            <person name="Su P."/>
            <person name="Kiefer A.F."/>
            <person name="Nichols A."/>
            <person name="Cepeda A.J."/>
            <person name="Yan W."/>
            <person name="Fan B."/>
            <person name="Jiang Y."/>
            <person name="Adhikari A."/>
            <person name="Zheng C.-J."/>
            <person name="Schuster L."/>
            <person name="Cowan T.M."/>
            <person name="Smanski M.J."/>
            <person name="Chevrette M.G."/>
            <person name="De Carvalho L.P.S."/>
            <person name="Shen B."/>
        </authorList>
    </citation>
    <scope>NUCLEOTIDE SEQUENCE [LARGE SCALE GENOMIC DNA]</scope>
    <source>
        <strain evidence="2 3">NPDC053791</strain>
    </source>
</reference>
<name>A0ABV3IV48_9ACTN</name>
<accession>A0ABV3IV48</accession>
<evidence type="ECO:0000313" key="3">
    <source>
        <dbReference type="Proteomes" id="UP001552479"/>
    </source>
</evidence>
<sequence>MASWTPRMAWDALPGGLRQGIEERAGAVVVRVDPVVGGFSAGFAGIVRTTRRAVFVKATSEAVNSHGRALYRQEWDACRRLEQASVSVGFEWGFDEDDWTVLAFRAVDAGICSPMWPDQQLEAVLRLLRERRTAAPPGLPPLDVRLGDVFSAWCNLADDPSFDAWPADEAGCRLLSPEGWNGLSERARRAFSGNDLVHADLRADNILWTDHTPVVVDWAYACRGSAAFDPIYLLLEVAWAGGEPPEEALAGVLEAYECHPDDATALLAAFGGWFTGMSRMPPPPGLPTLRAFQRDMAQAALGWVRARIAVRDCRALIAARRPHDSYPEQDRKKGTRT</sequence>
<dbReference type="EMBL" id="JBFASG010000013">
    <property type="protein sequence ID" value="MEV4924340.1"/>
    <property type="molecule type" value="Genomic_DNA"/>
</dbReference>
<comment type="caution">
    <text evidence="2">The sequence shown here is derived from an EMBL/GenBank/DDBJ whole genome shotgun (WGS) entry which is preliminary data.</text>
</comment>
<dbReference type="RefSeq" id="WP_366088363.1">
    <property type="nucleotide sequence ID" value="NZ_JBFASG010000013.1"/>
</dbReference>
<dbReference type="InterPro" id="IPR011009">
    <property type="entry name" value="Kinase-like_dom_sf"/>
</dbReference>
<evidence type="ECO:0000259" key="1">
    <source>
        <dbReference type="Pfam" id="PF01636"/>
    </source>
</evidence>
<dbReference type="SUPFAM" id="SSF56112">
    <property type="entry name" value="Protein kinase-like (PK-like)"/>
    <property type="match status" value="1"/>
</dbReference>
<proteinExistence type="predicted"/>